<dbReference type="PROSITE" id="PS50088">
    <property type="entry name" value="ANK_REPEAT"/>
    <property type="match status" value="3"/>
</dbReference>
<evidence type="ECO:0000256" key="3">
    <source>
        <dbReference type="PROSITE-ProRule" id="PRU00023"/>
    </source>
</evidence>
<keyword evidence="5" id="KW-1185">Reference proteome</keyword>
<evidence type="ECO:0000313" key="4">
    <source>
        <dbReference type="EMBL" id="KAA5546738.1"/>
    </source>
</evidence>
<dbReference type="SUPFAM" id="SSF48403">
    <property type="entry name" value="Ankyrin repeat"/>
    <property type="match status" value="1"/>
</dbReference>
<evidence type="ECO:0000256" key="2">
    <source>
        <dbReference type="ARBA" id="ARBA00023043"/>
    </source>
</evidence>
<dbReference type="Pfam" id="PF12796">
    <property type="entry name" value="Ank_2"/>
    <property type="match status" value="1"/>
</dbReference>
<dbReference type="RefSeq" id="WP_150088339.1">
    <property type="nucleotide sequence ID" value="NZ_VWSF01000006.1"/>
</dbReference>
<organism evidence="4 5">
    <name type="scientific">Adhaeribacter rhizoryzae</name>
    <dbReference type="NCBI Taxonomy" id="2607907"/>
    <lineage>
        <taxon>Bacteria</taxon>
        <taxon>Pseudomonadati</taxon>
        <taxon>Bacteroidota</taxon>
        <taxon>Cytophagia</taxon>
        <taxon>Cytophagales</taxon>
        <taxon>Hymenobacteraceae</taxon>
        <taxon>Adhaeribacter</taxon>
    </lineage>
</organism>
<sequence length="217" mass="22907">MSEAPILIDAVKAGDVAQVKSMLEAQPDLLQEAKGINGESLILLSVYHRQPDITQILIAKSPELTIHEAAATGNLEAVTKHIAEDQTSVNVLSADGFSPLGLTCFFNYPEVAHLLIQNGADVNAASENGLRVSPIHSAVAAQNIELVKLLLENGADINAVQAGGFTPLHAAAQNGDEALIKFLLEHMADINAMTDTGKTPMELAIASGHDAAKWFSL</sequence>
<dbReference type="InterPro" id="IPR036770">
    <property type="entry name" value="Ankyrin_rpt-contain_sf"/>
</dbReference>
<feature type="repeat" description="ANK" evidence="3">
    <location>
        <begin position="130"/>
        <end position="162"/>
    </location>
</feature>
<name>A0A5M6DGS1_9BACT</name>
<proteinExistence type="predicted"/>
<protein>
    <submittedName>
        <fullName evidence="4">Uncharacterized protein</fullName>
    </submittedName>
</protein>
<dbReference type="SMART" id="SM00248">
    <property type="entry name" value="ANK"/>
    <property type="match status" value="5"/>
</dbReference>
<gene>
    <name evidence="4" type="ORF">F0145_10385</name>
</gene>
<reference evidence="4 5" key="1">
    <citation type="submission" date="2019-09" db="EMBL/GenBank/DDBJ databases">
        <title>Genome sequence and assembly of Adhaeribacter sp.</title>
        <authorList>
            <person name="Chhetri G."/>
        </authorList>
    </citation>
    <scope>NUCLEOTIDE SEQUENCE [LARGE SCALE GENOMIC DNA]</scope>
    <source>
        <strain evidence="4 5">DK36</strain>
    </source>
</reference>
<dbReference type="Pfam" id="PF00023">
    <property type="entry name" value="Ank"/>
    <property type="match status" value="1"/>
</dbReference>
<dbReference type="PANTHER" id="PTHR24171:SF10">
    <property type="entry name" value="ANKYRIN REPEAT DOMAIN-CONTAINING PROTEIN 29-LIKE"/>
    <property type="match status" value="1"/>
</dbReference>
<evidence type="ECO:0000313" key="5">
    <source>
        <dbReference type="Proteomes" id="UP000323426"/>
    </source>
</evidence>
<evidence type="ECO:0000256" key="1">
    <source>
        <dbReference type="ARBA" id="ARBA00022737"/>
    </source>
</evidence>
<dbReference type="Gene3D" id="1.25.40.20">
    <property type="entry name" value="Ankyrin repeat-containing domain"/>
    <property type="match status" value="2"/>
</dbReference>
<dbReference type="PANTHER" id="PTHR24171">
    <property type="entry name" value="ANKYRIN REPEAT DOMAIN-CONTAINING PROTEIN 39-RELATED"/>
    <property type="match status" value="1"/>
</dbReference>
<keyword evidence="2 3" id="KW-0040">ANK repeat</keyword>
<dbReference type="PROSITE" id="PS50297">
    <property type="entry name" value="ANK_REP_REGION"/>
    <property type="match status" value="3"/>
</dbReference>
<feature type="repeat" description="ANK" evidence="3">
    <location>
        <begin position="95"/>
        <end position="127"/>
    </location>
</feature>
<feature type="repeat" description="ANK" evidence="3">
    <location>
        <begin position="163"/>
        <end position="195"/>
    </location>
</feature>
<keyword evidence="1" id="KW-0677">Repeat</keyword>
<dbReference type="AlphaFoldDB" id="A0A5M6DGS1"/>
<dbReference type="InterPro" id="IPR002110">
    <property type="entry name" value="Ankyrin_rpt"/>
</dbReference>
<accession>A0A5M6DGS1</accession>
<comment type="caution">
    <text evidence="4">The sequence shown here is derived from an EMBL/GenBank/DDBJ whole genome shotgun (WGS) entry which is preliminary data.</text>
</comment>
<dbReference type="EMBL" id="VWSF01000006">
    <property type="protein sequence ID" value="KAA5546738.1"/>
    <property type="molecule type" value="Genomic_DNA"/>
</dbReference>
<dbReference type="Proteomes" id="UP000323426">
    <property type="component" value="Unassembled WGS sequence"/>
</dbReference>